<comment type="caution">
    <text evidence="2">The sequence shown here is derived from an EMBL/GenBank/DDBJ whole genome shotgun (WGS) entry which is preliminary data.</text>
</comment>
<dbReference type="Proteomes" id="UP000656732">
    <property type="component" value="Unassembled WGS sequence"/>
</dbReference>
<reference evidence="2" key="2">
    <citation type="submission" date="2020-09" db="EMBL/GenBank/DDBJ databases">
        <authorList>
            <person name="Sun Q."/>
            <person name="Ohkuma M."/>
        </authorList>
    </citation>
    <scope>NUCLEOTIDE SEQUENCE</scope>
    <source>
        <strain evidence="2">JCM 4403</strain>
    </source>
</reference>
<gene>
    <name evidence="2" type="ORF">GCM10010280_56420</name>
</gene>
<feature type="region of interest" description="Disordered" evidence="1">
    <location>
        <begin position="505"/>
        <end position="561"/>
    </location>
</feature>
<evidence type="ECO:0000256" key="1">
    <source>
        <dbReference type="SAM" id="MobiDB-lite"/>
    </source>
</evidence>
<proteinExistence type="predicted"/>
<evidence type="ECO:0000313" key="2">
    <source>
        <dbReference type="EMBL" id="GGR01128.1"/>
    </source>
</evidence>
<dbReference type="Gene3D" id="1.25.10.10">
    <property type="entry name" value="Leucine-rich Repeat Variant"/>
    <property type="match status" value="1"/>
</dbReference>
<evidence type="ECO:0008006" key="4">
    <source>
        <dbReference type="Google" id="ProtNLM"/>
    </source>
</evidence>
<dbReference type="InterPro" id="IPR011989">
    <property type="entry name" value="ARM-like"/>
</dbReference>
<dbReference type="AlphaFoldDB" id="A0A918C0B9"/>
<evidence type="ECO:0000313" key="3">
    <source>
        <dbReference type="Proteomes" id="UP000656732"/>
    </source>
</evidence>
<reference evidence="2" key="1">
    <citation type="journal article" date="2014" name="Int. J. Syst. Evol. Microbiol.">
        <title>Complete genome sequence of Corynebacterium casei LMG S-19264T (=DSM 44701T), isolated from a smear-ripened cheese.</title>
        <authorList>
            <consortium name="US DOE Joint Genome Institute (JGI-PGF)"/>
            <person name="Walter F."/>
            <person name="Albersmeier A."/>
            <person name="Kalinowski J."/>
            <person name="Ruckert C."/>
        </authorList>
    </citation>
    <scope>NUCLEOTIDE SEQUENCE</scope>
    <source>
        <strain evidence="2">JCM 4403</strain>
    </source>
</reference>
<sequence>MTTYELGPTKLYAPAERLLHGKGVQSALGAGEAEDWIRLDRRVHRATSDKAFRGGRSTSWVRVGFRSVSARETADWDLAPYWQEGPSGTGAPSWSLPPTESEIALGLCHGDPRMRAAALALEESAELPASVLPLVLIRSADTDARVRTLARTVLDRVLDDCDKPLPRQLASLALLVAMRRRYGAWAREALPGRPGALSDEALTHLLTSTRESRLAGLTAAAMYGLPAMERAWALAEKDRDEGVRALGVRTAIRLALASGERAVLDDARARFSAHLDRECAYGVRLSTFATAVETGFLTADDLATLAATHRYRKIRRHACAAVLAHPEGDAVLDRLLCARDTFVRSAAVGRLRHAGRGDELPRHLTDLSGRVRVTACRELLTEGYDLRAHYQTLCADPATVVPTAVLGLAEQGYPADAALLHPLLRHPHAGVRARALSALRMLDALPDDALPPFADDPDPGVRGTALSALRGTPCLLRGLLDSSREDVRARVEVLLERDRVHRQGACRRCPSPSPPPRRPRAAKLPAESRPGPGRPSLTRPASYGAGPGAGDSLPPWLRPPR</sequence>
<dbReference type="EMBL" id="BMTU01000014">
    <property type="protein sequence ID" value="GGR01128.1"/>
    <property type="molecule type" value="Genomic_DNA"/>
</dbReference>
<name>A0A918C0B9_9ACTN</name>
<dbReference type="InterPro" id="IPR016024">
    <property type="entry name" value="ARM-type_fold"/>
</dbReference>
<organism evidence="2 3">
    <name type="scientific">Streptomyces pilosus</name>
    <dbReference type="NCBI Taxonomy" id="28893"/>
    <lineage>
        <taxon>Bacteria</taxon>
        <taxon>Bacillati</taxon>
        <taxon>Actinomycetota</taxon>
        <taxon>Actinomycetes</taxon>
        <taxon>Kitasatosporales</taxon>
        <taxon>Streptomycetaceae</taxon>
        <taxon>Streptomyces</taxon>
    </lineage>
</organism>
<keyword evidence="3" id="KW-1185">Reference proteome</keyword>
<accession>A0A918C0B9</accession>
<dbReference type="SUPFAM" id="SSF48371">
    <property type="entry name" value="ARM repeat"/>
    <property type="match status" value="1"/>
</dbReference>
<protein>
    <recommendedName>
        <fullName evidence="4">HEAT repeat domain-containing protein</fullName>
    </recommendedName>
</protein>